<reference evidence="1" key="1">
    <citation type="submission" date="2020-01" db="EMBL/GenBank/DDBJ databases">
        <authorList>
            <consortium name="DOE Joint Genome Institute"/>
            <person name="Haridas S."/>
            <person name="Albert R."/>
            <person name="Binder M."/>
            <person name="Bloem J."/>
            <person name="Labutti K."/>
            <person name="Salamov A."/>
            <person name="Andreopoulos B."/>
            <person name="Baker S.E."/>
            <person name="Barry K."/>
            <person name="Bills G."/>
            <person name="Bluhm B.H."/>
            <person name="Cannon C."/>
            <person name="Castanera R."/>
            <person name="Culley D.E."/>
            <person name="Daum C."/>
            <person name="Ezra D."/>
            <person name="Gonzalez J.B."/>
            <person name="Henrissat B."/>
            <person name="Kuo A."/>
            <person name="Liang C."/>
            <person name="Lipzen A."/>
            <person name="Lutzoni F."/>
            <person name="Magnuson J."/>
            <person name="Mondo S."/>
            <person name="Nolan M."/>
            <person name="Ohm R."/>
            <person name="Pangilinan J."/>
            <person name="Park H.-J."/>
            <person name="Ramirez L."/>
            <person name="Alfaro M."/>
            <person name="Sun H."/>
            <person name="Tritt A."/>
            <person name="Yoshinaga Y."/>
            <person name="Zwiers L.-H."/>
            <person name="Turgeon B.G."/>
            <person name="Goodwin S.B."/>
            <person name="Spatafora J.W."/>
            <person name="Crous P.W."/>
            <person name="Grigoriev I.V."/>
        </authorList>
    </citation>
    <scope>NUCLEOTIDE SEQUENCE</scope>
    <source>
        <strain evidence="1">IPT5</strain>
    </source>
</reference>
<evidence type="ECO:0000313" key="2">
    <source>
        <dbReference type="Proteomes" id="UP000799423"/>
    </source>
</evidence>
<keyword evidence="2" id="KW-1185">Reference proteome</keyword>
<evidence type="ECO:0000313" key="1">
    <source>
        <dbReference type="EMBL" id="KAF2848642.1"/>
    </source>
</evidence>
<name>A0A6A7AZT6_9PLEO</name>
<gene>
    <name evidence="1" type="ORF">T440DRAFT_469986</name>
</gene>
<organism evidence="1 2">
    <name type="scientific">Plenodomus tracheiphilus IPT5</name>
    <dbReference type="NCBI Taxonomy" id="1408161"/>
    <lineage>
        <taxon>Eukaryota</taxon>
        <taxon>Fungi</taxon>
        <taxon>Dikarya</taxon>
        <taxon>Ascomycota</taxon>
        <taxon>Pezizomycotina</taxon>
        <taxon>Dothideomycetes</taxon>
        <taxon>Pleosporomycetidae</taxon>
        <taxon>Pleosporales</taxon>
        <taxon>Pleosporineae</taxon>
        <taxon>Leptosphaeriaceae</taxon>
        <taxon>Plenodomus</taxon>
    </lineage>
</organism>
<proteinExistence type="predicted"/>
<accession>A0A6A7AZT6</accession>
<dbReference type="EMBL" id="MU006316">
    <property type="protein sequence ID" value="KAF2848642.1"/>
    <property type="molecule type" value="Genomic_DNA"/>
</dbReference>
<protein>
    <submittedName>
        <fullName evidence="1">Uncharacterized protein</fullName>
    </submittedName>
</protein>
<sequence>MPPLYPGGDTPCPRSVLSCVVVAATLLTIDGSAHLSESSVYARRTPRCVRTSEQTLFQERLLPSCAIGFEVSHYLGRACTM</sequence>
<dbReference type="AlphaFoldDB" id="A0A6A7AZT6"/>
<dbReference type="Proteomes" id="UP000799423">
    <property type="component" value="Unassembled WGS sequence"/>
</dbReference>